<dbReference type="AlphaFoldDB" id="A0A804M2I9"/>
<evidence type="ECO:0000256" key="1">
    <source>
        <dbReference type="SAM" id="MobiDB-lite"/>
    </source>
</evidence>
<protein>
    <submittedName>
        <fullName evidence="2">Uncharacterized protein</fullName>
    </submittedName>
</protein>
<reference evidence="3" key="1">
    <citation type="submission" date="2015-12" db="EMBL/GenBank/DDBJ databases">
        <title>Update maize B73 reference genome by single molecule sequencing technologies.</title>
        <authorList>
            <consortium name="Maize Genome Sequencing Project"/>
            <person name="Ware D."/>
        </authorList>
    </citation>
    <scope>NUCLEOTIDE SEQUENCE [LARGE SCALE GENOMIC DNA]</scope>
    <source>
        <strain evidence="3">cv. B73</strain>
    </source>
</reference>
<reference evidence="2" key="3">
    <citation type="submission" date="2021-05" db="UniProtKB">
        <authorList>
            <consortium name="EnsemblPlants"/>
        </authorList>
    </citation>
    <scope>IDENTIFICATION</scope>
    <source>
        <strain evidence="2">cv. B73</strain>
    </source>
</reference>
<dbReference type="InParanoid" id="A0A804M2I9"/>
<name>A0A804M2I9_MAIZE</name>
<dbReference type="Proteomes" id="UP000007305">
    <property type="component" value="Chromosome 1"/>
</dbReference>
<evidence type="ECO:0000313" key="3">
    <source>
        <dbReference type="Proteomes" id="UP000007305"/>
    </source>
</evidence>
<proteinExistence type="predicted"/>
<keyword evidence="3" id="KW-1185">Reference proteome</keyword>
<evidence type="ECO:0000313" key="2">
    <source>
        <dbReference type="EnsemblPlants" id="Zm00001eb054310_P001"/>
    </source>
</evidence>
<feature type="compositionally biased region" description="Low complexity" evidence="1">
    <location>
        <begin position="1"/>
        <end position="19"/>
    </location>
</feature>
<accession>A0A804M2I9</accession>
<reference evidence="2" key="2">
    <citation type="submission" date="2019-07" db="EMBL/GenBank/DDBJ databases">
        <authorList>
            <person name="Seetharam A."/>
            <person name="Woodhouse M."/>
            <person name="Cannon E."/>
        </authorList>
    </citation>
    <scope>NUCLEOTIDE SEQUENCE [LARGE SCALE GENOMIC DNA]</scope>
    <source>
        <strain evidence="2">cv. B73</strain>
    </source>
</reference>
<dbReference type="Gramene" id="Zm00001eb054310_T001">
    <property type="protein sequence ID" value="Zm00001eb054310_P001"/>
    <property type="gene ID" value="Zm00001eb054310"/>
</dbReference>
<dbReference type="EnsemblPlants" id="Zm00001eb054310_T001">
    <property type="protein sequence ID" value="Zm00001eb054310_P001"/>
    <property type="gene ID" value="Zm00001eb054310"/>
</dbReference>
<organism evidence="2 3">
    <name type="scientific">Zea mays</name>
    <name type="common">Maize</name>
    <dbReference type="NCBI Taxonomy" id="4577"/>
    <lineage>
        <taxon>Eukaryota</taxon>
        <taxon>Viridiplantae</taxon>
        <taxon>Streptophyta</taxon>
        <taxon>Embryophyta</taxon>
        <taxon>Tracheophyta</taxon>
        <taxon>Spermatophyta</taxon>
        <taxon>Magnoliopsida</taxon>
        <taxon>Liliopsida</taxon>
        <taxon>Poales</taxon>
        <taxon>Poaceae</taxon>
        <taxon>PACMAD clade</taxon>
        <taxon>Panicoideae</taxon>
        <taxon>Andropogonodae</taxon>
        <taxon>Andropogoneae</taxon>
        <taxon>Tripsacinae</taxon>
        <taxon>Zea</taxon>
    </lineage>
</organism>
<feature type="region of interest" description="Disordered" evidence="1">
    <location>
        <begin position="1"/>
        <end position="25"/>
    </location>
</feature>
<sequence length="104" mass="11108">MTASTSSTLTSSRGYSGRASSRKRGIEAVSDSNIFVENLVEKEEFLHTFSKECEYIRTAVTNGSAIKHDGSYESDPAVEIVRVELQGAAAFLLFSSGTSCTSSG</sequence>